<evidence type="ECO:0000313" key="2">
    <source>
        <dbReference type="Proteomes" id="UP000789366"/>
    </source>
</evidence>
<reference evidence="1" key="1">
    <citation type="submission" date="2021-06" db="EMBL/GenBank/DDBJ databases">
        <authorList>
            <person name="Kallberg Y."/>
            <person name="Tangrot J."/>
            <person name="Rosling A."/>
        </authorList>
    </citation>
    <scope>NUCLEOTIDE SEQUENCE</scope>
    <source>
        <strain evidence="1">28 12/20/2015</strain>
    </source>
</reference>
<keyword evidence="2" id="KW-1185">Reference proteome</keyword>
<dbReference type="Proteomes" id="UP000789366">
    <property type="component" value="Unassembled WGS sequence"/>
</dbReference>
<protein>
    <submittedName>
        <fullName evidence="1">17009_t:CDS:1</fullName>
    </submittedName>
</protein>
<comment type="caution">
    <text evidence="1">The sequence shown here is derived from an EMBL/GenBank/DDBJ whole genome shotgun (WGS) entry which is preliminary data.</text>
</comment>
<sequence length="152" mass="17597">FKELAFDYPNNYNAKYYLALHYKNKNFINKNYNQAYKLLEQVAQSDSCYNDDAKYMLAKCYEFGDSNYNNDAKYMLAKYYKSGLGVEKNHNEALGFYLGLLGGRSLHIATLDAANIELAKCYNKGVIKDIDNAHLLYLDLSKIEKYQINAFK</sequence>
<dbReference type="EMBL" id="CAJVPW010019120">
    <property type="protein sequence ID" value="CAG8685121.1"/>
    <property type="molecule type" value="Genomic_DNA"/>
</dbReference>
<accession>A0ACA9P0E3</accession>
<evidence type="ECO:0000313" key="1">
    <source>
        <dbReference type="EMBL" id="CAG8685121.1"/>
    </source>
</evidence>
<name>A0ACA9P0E3_9GLOM</name>
<organism evidence="1 2">
    <name type="scientific">Cetraspora pellucida</name>
    <dbReference type="NCBI Taxonomy" id="1433469"/>
    <lineage>
        <taxon>Eukaryota</taxon>
        <taxon>Fungi</taxon>
        <taxon>Fungi incertae sedis</taxon>
        <taxon>Mucoromycota</taxon>
        <taxon>Glomeromycotina</taxon>
        <taxon>Glomeromycetes</taxon>
        <taxon>Diversisporales</taxon>
        <taxon>Gigasporaceae</taxon>
        <taxon>Cetraspora</taxon>
    </lineage>
</organism>
<proteinExistence type="predicted"/>
<feature type="non-terminal residue" evidence="1">
    <location>
        <position position="1"/>
    </location>
</feature>
<gene>
    <name evidence="1" type="ORF">SPELUC_LOCUS10375</name>
</gene>